<protein>
    <submittedName>
        <fullName evidence="2">Uncharacterized protein</fullName>
    </submittedName>
</protein>
<keyword evidence="3" id="KW-1185">Reference proteome</keyword>
<dbReference type="AlphaFoldDB" id="A0A2R6WR20"/>
<dbReference type="Gramene" id="Mp1g23250.1">
    <property type="protein sequence ID" value="Mp1g23250.1.cds1"/>
    <property type="gene ID" value="Mp1g23250"/>
</dbReference>
<evidence type="ECO:0000313" key="2">
    <source>
        <dbReference type="EMBL" id="PTQ36243.1"/>
    </source>
</evidence>
<organism evidence="2 3">
    <name type="scientific">Marchantia polymorpha</name>
    <name type="common">Common liverwort</name>
    <name type="synonym">Marchantia aquatica</name>
    <dbReference type="NCBI Taxonomy" id="3197"/>
    <lineage>
        <taxon>Eukaryota</taxon>
        <taxon>Viridiplantae</taxon>
        <taxon>Streptophyta</taxon>
        <taxon>Embryophyta</taxon>
        <taxon>Marchantiophyta</taxon>
        <taxon>Marchantiopsida</taxon>
        <taxon>Marchantiidae</taxon>
        <taxon>Marchantiales</taxon>
        <taxon>Marchantiaceae</taxon>
        <taxon>Marchantia</taxon>
    </lineage>
</organism>
<name>A0A2R6WR20_MARPO</name>
<accession>A0A2R6WR20</accession>
<feature type="region of interest" description="Disordered" evidence="1">
    <location>
        <begin position="1"/>
        <end position="27"/>
    </location>
</feature>
<evidence type="ECO:0000256" key="1">
    <source>
        <dbReference type="SAM" id="MobiDB-lite"/>
    </source>
</evidence>
<dbReference type="Proteomes" id="UP000244005">
    <property type="component" value="Unassembled WGS sequence"/>
</dbReference>
<reference evidence="3" key="1">
    <citation type="journal article" date="2017" name="Cell">
        <title>Insights into land plant evolution garnered from the Marchantia polymorpha genome.</title>
        <authorList>
            <person name="Bowman J.L."/>
            <person name="Kohchi T."/>
            <person name="Yamato K.T."/>
            <person name="Jenkins J."/>
            <person name="Shu S."/>
            <person name="Ishizaki K."/>
            <person name="Yamaoka S."/>
            <person name="Nishihama R."/>
            <person name="Nakamura Y."/>
            <person name="Berger F."/>
            <person name="Adam C."/>
            <person name="Aki S.S."/>
            <person name="Althoff F."/>
            <person name="Araki T."/>
            <person name="Arteaga-Vazquez M.A."/>
            <person name="Balasubrmanian S."/>
            <person name="Barry K."/>
            <person name="Bauer D."/>
            <person name="Boehm C.R."/>
            <person name="Briginshaw L."/>
            <person name="Caballero-Perez J."/>
            <person name="Catarino B."/>
            <person name="Chen F."/>
            <person name="Chiyoda S."/>
            <person name="Chovatia M."/>
            <person name="Davies K.M."/>
            <person name="Delmans M."/>
            <person name="Demura T."/>
            <person name="Dierschke T."/>
            <person name="Dolan L."/>
            <person name="Dorantes-Acosta A.E."/>
            <person name="Eklund D.M."/>
            <person name="Florent S.N."/>
            <person name="Flores-Sandoval E."/>
            <person name="Fujiyama A."/>
            <person name="Fukuzawa H."/>
            <person name="Galik B."/>
            <person name="Grimanelli D."/>
            <person name="Grimwood J."/>
            <person name="Grossniklaus U."/>
            <person name="Hamada T."/>
            <person name="Haseloff J."/>
            <person name="Hetherington A.J."/>
            <person name="Higo A."/>
            <person name="Hirakawa Y."/>
            <person name="Hundley H.N."/>
            <person name="Ikeda Y."/>
            <person name="Inoue K."/>
            <person name="Inoue S.I."/>
            <person name="Ishida S."/>
            <person name="Jia Q."/>
            <person name="Kakita M."/>
            <person name="Kanazawa T."/>
            <person name="Kawai Y."/>
            <person name="Kawashima T."/>
            <person name="Kennedy M."/>
            <person name="Kinose K."/>
            <person name="Kinoshita T."/>
            <person name="Kohara Y."/>
            <person name="Koide E."/>
            <person name="Komatsu K."/>
            <person name="Kopischke S."/>
            <person name="Kubo M."/>
            <person name="Kyozuka J."/>
            <person name="Lagercrantz U."/>
            <person name="Lin S.S."/>
            <person name="Lindquist E."/>
            <person name="Lipzen A.M."/>
            <person name="Lu C.W."/>
            <person name="De Luna E."/>
            <person name="Martienssen R.A."/>
            <person name="Minamino N."/>
            <person name="Mizutani M."/>
            <person name="Mizutani M."/>
            <person name="Mochizuki N."/>
            <person name="Monte I."/>
            <person name="Mosher R."/>
            <person name="Nagasaki H."/>
            <person name="Nakagami H."/>
            <person name="Naramoto S."/>
            <person name="Nishitani K."/>
            <person name="Ohtani M."/>
            <person name="Okamoto T."/>
            <person name="Okumura M."/>
            <person name="Phillips J."/>
            <person name="Pollak B."/>
            <person name="Reinders A."/>
            <person name="Rovekamp M."/>
            <person name="Sano R."/>
            <person name="Sawa S."/>
            <person name="Schmid M.W."/>
            <person name="Shirakawa M."/>
            <person name="Solano R."/>
            <person name="Spunde A."/>
            <person name="Suetsugu N."/>
            <person name="Sugano S."/>
            <person name="Sugiyama A."/>
            <person name="Sun R."/>
            <person name="Suzuki Y."/>
            <person name="Takenaka M."/>
            <person name="Takezawa D."/>
            <person name="Tomogane H."/>
            <person name="Tsuzuki M."/>
            <person name="Ueda T."/>
            <person name="Umeda M."/>
            <person name="Ward J.M."/>
            <person name="Watanabe Y."/>
            <person name="Yazaki K."/>
            <person name="Yokoyama R."/>
            <person name="Yoshitake Y."/>
            <person name="Yotsui I."/>
            <person name="Zachgo S."/>
            <person name="Schmutz J."/>
        </authorList>
    </citation>
    <scope>NUCLEOTIDE SEQUENCE [LARGE SCALE GENOMIC DNA]</scope>
    <source>
        <strain evidence="3">Tak-1</strain>
    </source>
</reference>
<sequence>MRRDGVRAYLAPSAPSLPPSLPPEGGTERSMVAVLVQRQRQRVLVWEKSLVPPALPLPLPARRTQICRFADLQICLRRRHAWKHSQDAGTCTTVYSSAASERARAVIHNGRPLLLQRCTGI</sequence>
<evidence type="ECO:0000313" key="3">
    <source>
        <dbReference type="Proteomes" id="UP000244005"/>
    </source>
</evidence>
<proteinExistence type="predicted"/>
<dbReference type="EMBL" id="KZ772737">
    <property type="protein sequence ID" value="PTQ36243.1"/>
    <property type="molecule type" value="Genomic_DNA"/>
</dbReference>
<gene>
    <name evidence="2" type="ORF">MARPO_0065s0053</name>
</gene>